<dbReference type="Pfam" id="PF02416">
    <property type="entry name" value="TatA_B_E"/>
    <property type="match status" value="1"/>
</dbReference>
<dbReference type="Gene3D" id="1.20.5.3310">
    <property type="match status" value="1"/>
</dbReference>
<evidence type="ECO:0000256" key="4">
    <source>
        <dbReference type="ARBA" id="ARBA00022519"/>
    </source>
</evidence>
<keyword evidence="8 10" id="KW-0811">Translocation</keyword>
<comment type="similarity">
    <text evidence="10">Belongs to the TatB family.</text>
</comment>
<organism evidence="13 14">
    <name type="scientific">Silvimonas amylolytica</name>
    <dbReference type="NCBI Taxonomy" id="449663"/>
    <lineage>
        <taxon>Bacteria</taxon>
        <taxon>Pseudomonadati</taxon>
        <taxon>Pseudomonadota</taxon>
        <taxon>Betaproteobacteria</taxon>
        <taxon>Neisseriales</taxon>
        <taxon>Chitinibacteraceae</taxon>
        <taxon>Silvimonas</taxon>
    </lineage>
</organism>
<evidence type="ECO:0000256" key="3">
    <source>
        <dbReference type="ARBA" id="ARBA00022475"/>
    </source>
</evidence>
<keyword evidence="2 10" id="KW-0813">Transport</keyword>
<evidence type="ECO:0000256" key="11">
    <source>
        <dbReference type="SAM" id="Coils"/>
    </source>
</evidence>
<evidence type="ECO:0000256" key="2">
    <source>
        <dbReference type="ARBA" id="ARBA00022448"/>
    </source>
</evidence>
<keyword evidence="9 10" id="KW-0472">Membrane</keyword>
<proteinExistence type="inferred from homology"/>
<feature type="coiled-coil region" evidence="11">
    <location>
        <begin position="45"/>
        <end position="79"/>
    </location>
</feature>
<dbReference type="EMBL" id="BMLY01000007">
    <property type="protein sequence ID" value="GGP27822.1"/>
    <property type="molecule type" value="Genomic_DNA"/>
</dbReference>
<dbReference type="PANTHER" id="PTHR33162">
    <property type="entry name" value="SEC-INDEPENDENT PROTEIN TRANSLOCASE PROTEIN TATA, CHLOROPLASTIC"/>
    <property type="match status" value="1"/>
</dbReference>
<keyword evidence="6 10" id="KW-0653">Protein transport</keyword>
<reference evidence="14" key="1">
    <citation type="journal article" date="2019" name="Int. J. Syst. Evol. Microbiol.">
        <title>The Global Catalogue of Microorganisms (GCM) 10K type strain sequencing project: providing services to taxonomists for standard genome sequencing and annotation.</title>
        <authorList>
            <consortium name="The Broad Institute Genomics Platform"/>
            <consortium name="The Broad Institute Genome Sequencing Center for Infectious Disease"/>
            <person name="Wu L."/>
            <person name="Ma J."/>
        </authorList>
    </citation>
    <scope>NUCLEOTIDE SEQUENCE [LARGE SCALE GENOMIC DNA]</scope>
    <source>
        <strain evidence="14">CGMCC 1.8860</strain>
    </source>
</reference>
<evidence type="ECO:0000256" key="6">
    <source>
        <dbReference type="ARBA" id="ARBA00022927"/>
    </source>
</evidence>
<keyword evidence="11" id="KW-0175">Coiled coil</keyword>
<dbReference type="PANTHER" id="PTHR33162:SF1">
    <property type="entry name" value="SEC-INDEPENDENT PROTEIN TRANSLOCASE PROTEIN TATA, CHLOROPLASTIC"/>
    <property type="match status" value="1"/>
</dbReference>
<dbReference type="RefSeq" id="WP_188697422.1">
    <property type="nucleotide sequence ID" value="NZ_BMLY01000007.1"/>
</dbReference>
<comment type="subunit">
    <text evidence="10">The Tat system comprises two distinct complexes: a TatABC complex, containing multiple copies of TatA, TatB and TatC subunits, and a separate TatA complex, containing only TatA subunits. Substrates initially bind to the TatABC complex, which probably triggers association of the separate TatA complex to form the active translocon.</text>
</comment>
<keyword evidence="3 10" id="KW-1003">Cell membrane</keyword>
<comment type="subcellular location">
    <subcellularLocation>
        <location evidence="10">Cell membrane</location>
        <topology evidence="10">Single-pass membrane protein</topology>
    </subcellularLocation>
    <subcellularLocation>
        <location evidence="1">Membrane</location>
        <topology evidence="1">Single-pass membrane protein</topology>
    </subcellularLocation>
</comment>
<dbReference type="Proteomes" id="UP000621859">
    <property type="component" value="Unassembled WGS sequence"/>
</dbReference>
<evidence type="ECO:0000313" key="13">
    <source>
        <dbReference type="EMBL" id="GGP27822.1"/>
    </source>
</evidence>
<comment type="caution">
    <text evidence="13">The sequence shown here is derived from an EMBL/GenBank/DDBJ whole genome shotgun (WGS) entry which is preliminary data.</text>
</comment>
<dbReference type="PRINTS" id="PR01506">
    <property type="entry name" value="TATBPROTEIN"/>
</dbReference>
<dbReference type="InterPro" id="IPR003369">
    <property type="entry name" value="TatA/B/E"/>
</dbReference>
<dbReference type="NCBIfam" id="TIGR01410">
    <property type="entry name" value="tatB"/>
    <property type="match status" value="1"/>
</dbReference>
<accession>A0ABQ2PQB6</accession>
<comment type="function">
    <text evidence="10">Part of the twin-arginine translocation (Tat) system that transports large folded proteins containing a characteristic twin-arginine motif in their signal peptide across membranes. Together with TatC, TatB is part of a receptor directly interacting with Tat signal peptides. TatB may form an oligomeric binding site that transiently accommodates folded Tat precursor proteins before their translocation.</text>
</comment>
<evidence type="ECO:0000256" key="10">
    <source>
        <dbReference type="HAMAP-Rule" id="MF_00237"/>
    </source>
</evidence>
<name>A0ABQ2PQB6_9NEIS</name>
<keyword evidence="7 10" id="KW-1133">Transmembrane helix</keyword>
<sequence>MFDISLGEMAVIGAVALVVIGPERLPKVARTLGLLVGRAQRFANSVKADLDREIAQTELAKLEAEMRAQGAELRNTIHQPLADAKAALLAAPSETPAPVVMNTPVEPPATTQSEPDPFALTTADQALRPVAEPAPVSAVSAPAPAPQIHAGAHDERQLDLFEPSVPSAAPTPARDRR</sequence>
<evidence type="ECO:0000256" key="7">
    <source>
        <dbReference type="ARBA" id="ARBA00022989"/>
    </source>
</evidence>
<keyword evidence="14" id="KW-1185">Reference proteome</keyword>
<feature type="compositionally biased region" description="Low complexity" evidence="12">
    <location>
        <begin position="129"/>
        <end position="142"/>
    </location>
</feature>
<evidence type="ECO:0000256" key="12">
    <source>
        <dbReference type="SAM" id="MobiDB-lite"/>
    </source>
</evidence>
<evidence type="ECO:0000256" key="8">
    <source>
        <dbReference type="ARBA" id="ARBA00023010"/>
    </source>
</evidence>
<dbReference type="InterPro" id="IPR018448">
    <property type="entry name" value="TatB"/>
</dbReference>
<keyword evidence="5 10" id="KW-0812">Transmembrane</keyword>
<keyword evidence="4" id="KW-0997">Cell inner membrane</keyword>
<gene>
    <name evidence="10" type="primary">tatB</name>
    <name evidence="13" type="ORF">GCM10010971_36410</name>
</gene>
<feature type="region of interest" description="Disordered" evidence="12">
    <location>
        <begin position="122"/>
        <end position="177"/>
    </location>
</feature>
<evidence type="ECO:0000256" key="9">
    <source>
        <dbReference type="ARBA" id="ARBA00023136"/>
    </source>
</evidence>
<evidence type="ECO:0000256" key="5">
    <source>
        <dbReference type="ARBA" id="ARBA00022692"/>
    </source>
</evidence>
<evidence type="ECO:0000256" key="1">
    <source>
        <dbReference type="ARBA" id="ARBA00004167"/>
    </source>
</evidence>
<dbReference type="HAMAP" id="MF_00237">
    <property type="entry name" value="TatB"/>
    <property type="match status" value="1"/>
</dbReference>
<protein>
    <recommendedName>
        <fullName evidence="10">Sec-independent protein translocase protein TatB</fullName>
    </recommendedName>
</protein>
<evidence type="ECO:0000313" key="14">
    <source>
        <dbReference type="Proteomes" id="UP000621859"/>
    </source>
</evidence>